<feature type="region of interest" description="Disordered" evidence="4">
    <location>
        <begin position="150"/>
        <end position="170"/>
    </location>
</feature>
<evidence type="ECO:0000256" key="1">
    <source>
        <dbReference type="ARBA" id="ARBA00022574"/>
    </source>
</evidence>
<dbReference type="EMBL" id="HBHK01015271">
    <property type="protein sequence ID" value="CAD9687624.1"/>
    <property type="molecule type" value="Transcribed_RNA"/>
</dbReference>
<dbReference type="Pfam" id="PF23409">
    <property type="entry name" value="Beta-prop_EML"/>
    <property type="match status" value="1"/>
</dbReference>
<dbReference type="InterPro" id="IPR055442">
    <property type="entry name" value="Beta-prop_EML-like_2nd"/>
</dbReference>
<dbReference type="CDD" id="cd00051">
    <property type="entry name" value="EFh"/>
    <property type="match status" value="1"/>
</dbReference>
<feature type="repeat" description="WD" evidence="3">
    <location>
        <begin position="462"/>
        <end position="494"/>
    </location>
</feature>
<feature type="region of interest" description="Disordered" evidence="4">
    <location>
        <begin position="92"/>
        <end position="121"/>
    </location>
</feature>
<dbReference type="GO" id="GO:0008017">
    <property type="term" value="F:microtubule binding"/>
    <property type="evidence" value="ECO:0007669"/>
    <property type="project" value="TreeGrafter"/>
</dbReference>
<name>A0A7S2S2H5_9STRA</name>
<evidence type="ECO:0000313" key="7">
    <source>
        <dbReference type="EMBL" id="CAD9687624.1"/>
    </source>
</evidence>
<dbReference type="GO" id="GO:0005509">
    <property type="term" value="F:calcium ion binding"/>
    <property type="evidence" value="ECO:0007669"/>
    <property type="project" value="InterPro"/>
</dbReference>
<dbReference type="InterPro" id="IPR001680">
    <property type="entry name" value="WD40_rpt"/>
</dbReference>
<dbReference type="EMBL" id="HBHK01015269">
    <property type="protein sequence ID" value="CAD9687618.1"/>
    <property type="molecule type" value="Transcribed_RNA"/>
</dbReference>
<feature type="compositionally biased region" description="Basic and acidic residues" evidence="4">
    <location>
        <begin position="93"/>
        <end position="107"/>
    </location>
</feature>
<dbReference type="SUPFAM" id="SSF47473">
    <property type="entry name" value="EF-hand"/>
    <property type="match status" value="1"/>
</dbReference>
<dbReference type="SUPFAM" id="SSF50978">
    <property type="entry name" value="WD40 repeat-like"/>
    <property type="match status" value="3"/>
</dbReference>
<dbReference type="PROSITE" id="PS50082">
    <property type="entry name" value="WD_REPEATS_2"/>
    <property type="match status" value="2"/>
</dbReference>
<protein>
    <recommendedName>
        <fullName evidence="5">EF-hand domain-containing protein</fullName>
    </recommendedName>
</protein>
<evidence type="ECO:0000256" key="4">
    <source>
        <dbReference type="SAM" id="MobiDB-lite"/>
    </source>
</evidence>
<dbReference type="InterPro" id="IPR015943">
    <property type="entry name" value="WD40/YVTN_repeat-like_dom_sf"/>
</dbReference>
<dbReference type="InterPro" id="IPR002048">
    <property type="entry name" value="EF_hand_dom"/>
</dbReference>
<keyword evidence="1 3" id="KW-0853">WD repeat</keyword>
<dbReference type="FunFam" id="2.130.10.10:FF:000320">
    <property type="entry name" value="echinoderm microtubule-associated protein-like 6"/>
    <property type="match status" value="1"/>
</dbReference>
<keyword evidence="2" id="KW-0677">Repeat</keyword>
<dbReference type="InterPro" id="IPR050630">
    <property type="entry name" value="WD_repeat_EMAP"/>
</dbReference>
<dbReference type="Pfam" id="PF23414">
    <property type="entry name" value="Beta-prop_EML_2"/>
    <property type="match status" value="1"/>
</dbReference>
<feature type="domain" description="EF-hand" evidence="5">
    <location>
        <begin position="24"/>
        <end position="59"/>
    </location>
</feature>
<dbReference type="PANTHER" id="PTHR13720:SF33">
    <property type="entry name" value="HELP DOMAIN-CONTAINING PROTEIN"/>
    <property type="match status" value="1"/>
</dbReference>
<dbReference type="Gene3D" id="2.130.10.10">
    <property type="entry name" value="YVTN repeat-like/Quinoprotein amine dehydrogenase"/>
    <property type="match status" value="2"/>
</dbReference>
<organism evidence="6">
    <name type="scientific">Mucochytrium quahogii</name>
    <dbReference type="NCBI Taxonomy" id="96639"/>
    <lineage>
        <taxon>Eukaryota</taxon>
        <taxon>Sar</taxon>
        <taxon>Stramenopiles</taxon>
        <taxon>Bigyra</taxon>
        <taxon>Labyrinthulomycetes</taxon>
        <taxon>Thraustochytrida</taxon>
        <taxon>Thraustochytriidae</taxon>
        <taxon>Mucochytrium</taxon>
    </lineage>
</organism>
<sequence length="873" mass="96119">MNNVDQVEEILKDNLVKKTRSGGNPEKTLQKKFKSIDLNGDACLSFAEFKRAVEPYLIGTPDHLLQALFDKWDTDSSGGLDASEFIDGLFKSPQEREEMRKEKENQKKLAQSKSVKADDIIEQAKRNRAARMKAQNRGPERKPVRERLEQASAGHPVGHQAKKLSEPAEERKMVSGAFRGPWGESLPPYRIRYQVSSTWVNVHPPEGQSTSDLNKELKRSHNVPSSELELGFVYGINPKAGMHTVEKTGEIVYGAAGVGVVYNPRKHEQRFFLGHDDDITCIDLDPSQTHVATGCMGKSPVIHVWNIQTMEIIASTPVGYYDRQICAVAFSARDPNIFLGIGSDNHHMMAVWDSRSLCKAPLAQVATQNGAPPQIYKLVADDVDTTQHRFVTCGFKHTKFWVYDEENKKLTGGKNAVYGNITPTPRETRSAVFLPRSTAITGGSNGVIYIWDLEKKACRRAVPAHDGPILGLLVAADNELLSSGGKDRKISYWSTATATEGSGSMQKLDEIVLPEAYYSCAYSMGFISRGKGQAVLTCSTRSGSILAYDPLQADKPSKGWKVLTGGHACDLYGLATHPTNDDAFITVGEDKLFNVWDGESKQLIFTRVLPGQARSVDISSKFGGSSEKQAIAVGFKDGSFCVLDSTTFEIIFTAKHCEETIDDLRFSPDSSRLAVGSHDNFIDIYDVNNNFKHVARCSGHSSYITHIDWSSDSKYIQSNCGAYETLCWNAGTGRSITSCDAEWKTFTCILGYPVMGVWPHGADGTDINAVDRSPDHSLLVTGDDFGNVNLLNYPCLIETAPRHTYKGHSSHVMNIRWSASGKKVVSVGGHDKSVFQWHLKDAPDAFAKKAAGGAKASGNLFSHRKWKAGSSWK</sequence>
<dbReference type="PANTHER" id="PTHR13720">
    <property type="entry name" value="WD-40 REPEAT PROTEIN"/>
    <property type="match status" value="1"/>
</dbReference>
<dbReference type="InterPro" id="IPR011992">
    <property type="entry name" value="EF-hand-dom_pair"/>
</dbReference>
<dbReference type="InterPro" id="IPR036322">
    <property type="entry name" value="WD40_repeat_dom_sf"/>
</dbReference>
<accession>A0A7S2S2H5</accession>
<dbReference type="Gene3D" id="1.10.238.10">
    <property type="entry name" value="EF-hand"/>
    <property type="match status" value="1"/>
</dbReference>
<evidence type="ECO:0000259" key="5">
    <source>
        <dbReference type="PROSITE" id="PS50222"/>
    </source>
</evidence>
<evidence type="ECO:0000313" key="6">
    <source>
        <dbReference type="EMBL" id="CAD9687618.1"/>
    </source>
</evidence>
<feature type="domain" description="EF-hand" evidence="5">
    <location>
        <begin position="60"/>
        <end position="95"/>
    </location>
</feature>
<dbReference type="PROSITE" id="PS50222">
    <property type="entry name" value="EF_HAND_2"/>
    <property type="match status" value="2"/>
</dbReference>
<dbReference type="AlphaFoldDB" id="A0A7S2S2H5"/>
<dbReference type="SMART" id="SM00054">
    <property type="entry name" value="EFh"/>
    <property type="match status" value="2"/>
</dbReference>
<feature type="repeat" description="WD" evidence="3">
    <location>
        <begin position="805"/>
        <end position="847"/>
    </location>
</feature>
<proteinExistence type="predicted"/>
<evidence type="ECO:0000256" key="3">
    <source>
        <dbReference type="PROSITE-ProRule" id="PRU00221"/>
    </source>
</evidence>
<evidence type="ECO:0000256" key="2">
    <source>
        <dbReference type="ARBA" id="ARBA00022737"/>
    </source>
</evidence>
<reference evidence="6" key="1">
    <citation type="submission" date="2021-01" db="EMBL/GenBank/DDBJ databases">
        <authorList>
            <person name="Corre E."/>
            <person name="Pelletier E."/>
            <person name="Niang G."/>
            <person name="Scheremetjew M."/>
            <person name="Finn R."/>
            <person name="Kale V."/>
            <person name="Holt S."/>
            <person name="Cochrane G."/>
            <person name="Meng A."/>
            <person name="Brown T."/>
            <person name="Cohen L."/>
        </authorList>
    </citation>
    <scope>NUCLEOTIDE SEQUENCE</scope>
    <source>
        <strain evidence="6">NY070348D</strain>
    </source>
</reference>
<dbReference type="SMART" id="SM00320">
    <property type="entry name" value="WD40"/>
    <property type="match status" value="9"/>
</dbReference>
<dbReference type="InterPro" id="IPR055439">
    <property type="entry name" value="Beta-prop_EML_1st"/>
</dbReference>
<gene>
    <name evidence="6" type="ORF">QSP1433_LOCUS9580</name>
    <name evidence="7" type="ORF">QSP1433_LOCUS9582</name>
</gene>
<dbReference type="Pfam" id="PF13499">
    <property type="entry name" value="EF-hand_7"/>
    <property type="match status" value="1"/>
</dbReference>